<dbReference type="AlphaFoldDB" id="A0AA38IM24"/>
<comment type="caution">
    <text evidence="1">The sequence shown here is derived from an EMBL/GenBank/DDBJ whole genome shotgun (WGS) entry which is preliminary data.</text>
</comment>
<accession>A0AA38IM24</accession>
<gene>
    <name evidence="1" type="ORF">Zmor_011006</name>
</gene>
<dbReference type="EMBL" id="JALNTZ010000003">
    <property type="protein sequence ID" value="KAJ3659310.1"/>
    <property type="molecule type" value="Genomic_DNA"/>
</dbReference>
<evidence type="ECO:0000313" key="1">
    <source>
        <dbReference type="EMBL" id="KAJ3659310.1"/>
    </source>
</evidence>
<evidence type="ECO:0000313" key="2">
    <source>
        <dbReference type="Proteomes" id="UP001168821"/>
    </source>
</evidence>
<sequence length="84" mass="9570">MKNGLQHSLDDVDIGPLLKWKEDGTKRPAWSEISEKSPSFDALWAQWDSLRVQNGLLKRVWECPDGKHTTMQLVVPAIKTKEAL</sequence>
<organism evidence="1 2">
    <name type="scientific">Zophobas morio</name>
    <dbReference type="NCBI Taxonomy" id="2755281"/>
    <lineage>
        <taxon>Eukaryota</taxon>
        <taxon>Metazoa</taxon>
        <taxon>Ecdysozoa</taxon>
        <taxon>Arthropoda</taxon>
        <taxon>Hexapoda</taxon>
        <taxon>Insecta</taxon>
        <taxon>Pterygota</taxon>
        <taxon>Neoptera</taxon>
        <taxon>Endopterygota</taxon>
        <taxon>Coleoptera</taxon>
        <taxon>Polyphaga</taxon>
        <taxon>Cucujiformia</taxon>
        <taxon>Tenebrionidae</taxon>
        <taxon>Zophobas</taxon>
    </lineage>
</organism>
<dbReference type="Proteomes" id="UP001168821">
    <property type="component" value="Unassembled WGS sequence"/>
</dbReference>
<keyword evidence="2" id="KW-1185">Reference proteome</keyword>
<name>A0AA38IM24_9CUCU</name>
<proteinExistence type="predicted"/>
<protein>
    <submittedName>
        <fullName evidence="1">Uncharacterized protein</fullName>
    </submittedName>
</protein>
<reference evidence="1" key="1">
    <citation type="journal article" date="2023" name="G3 (Bethesda)">
        <title>Whole genome assemblies of Zophobas morio and Tenebrio molitor.</title>
        <authorList>
            <person name="Kaur S."/>
            <person name="Stinson S.A."/>
            <person name="diCenzo G.C."/>
        </authorList>
    </citation>
    <scope>NUCLEOTIDE SEQUENCE</scope>
    <source>
        <strain evidence="1">QUZm001</strain>
    </source>
</reference>